<reference evidence="3 4" key="1">
    <citation type="submission" date="2022-03" db="EMBL/GenBank/DDBJ databases">
        <title>Novel taxa within the pig intestine.</title>
        <authorList>
            <person name="Wylensek D."/>
            <person name="Bishof K."/>
            <person name="Afrizal A."/>
            <person name="Clavel T."/>
        </authorList>
    </citation>
    <scope>NUCLEOTIDE SEQUENCE [LARGE SCALE GENOMIC DNA]</scope>
    <source>
        <strain evidence="3 4">CLA-KB-P133</strain>
    </source>
</reference>
<dbReference type="InterPro" id="IPR011335">
    <property type="entry name" value="Restrct_endonuc-II-like"/>
</dbReference>
<keyword evidence="3" id="KW-0067">ATP-binding</keyword>
<dbReference type="EMBL" id="JALBUR010000002">
    <property type="protein sequence ID" value="MDX8418733.1"/>
    <property type="molecule type" value="Genomic_DNA"/>
</dbReference>
<gene>
    <name evidence="3" type="ORF">MOZ60_01340</name>
</gene>
<evidence type="ECO:0000259" key="1">
    <source>
        <dbReference type="Pfam" id="PF01637"/>
    </source>
</evidence>
<feature type="domain" description="DUF234" evidence="2">
    <location>
        <begin position="308"/>
        <end position="403"/>
    </location>
</feature>
<organism evidence="3 4">
    <name type="scientific">Grylomicrobium aquisgranensis</name>
    <dbReference type="NCBI Taxonomy" id="2926318"/>
    <lineage>
        <taxon>Bacteria</taxon>
        <taxon>Bacillati</taxon>
        <taxon>Bacillota</taxon>
        <taxon>Erysipelotrichia</taxon>
        <taxon>Erysipelotrichales</taxon>
        <taxon>Erysipelotrichaceae</taxon>
        <taxon>Grylomicrobium</taxon>
    </lineage>
</organism>
<comment type="caution">
    <text evidence="3">The sequence shown here is derived from an EMBL/GenBank/DDBJ whole genome shotgun (WGS) entry which is preliminary data.</text>
</comment>
<dbReference type="GO" id="GO:0005524">
    <property type="term" value="F:ATP binding"/>
    <property type="evidence" value="ECO:0007669"/>
    <property type="project" value="UniProtKB-KW"/>
</dbReference>
<evidence type="ECO:0000313" key="4">
    <source>
        <dbReference type="Proteomes" id="UP001286174"/>
    </source>
</evidence>
<sequence length="454" mass="52947">MFYFREQELLTLQNFCSNVSSKAMAVYGRRRTGKTEFITHYMDLHATDRILYYQCTSYDYNTCLKDFTSILKLYYSGDTILDSLQTFRDVFTYISRDRKVDLIVIDEFPFLCKKKKDTVTEFQWIIDHGLNGIKLILMGSNRSFMKHQVSDRESPLYGRFDEILEIRPFTFDEVWQLFPDFDDAVQVYGETGGVAQYVMFFKKYPSVDEAVRHLYFNRNGRLFQESANYLLQEFKDPTVYANVLRAIGSGEKDSGQIASKCGLESRAVFAYLKKLEELEIIAVAANPLSSKDRGARYKIIDRLLRFHFTFVEPNISMITAVGERCADYILKNQLNEYLGFVYEEIIQEKCFSYALTGKIPFMPQTVGKWWGNVMDQGRWHESEVDVIAFDTSHIIIGECKYREKKIGLKELELLKEKSRYIPVQNRTVYYLLASRAGFTKDLPETSDVILIEKA</sequence>
<dbReference type="RefSeq" id="WP_370595370.1">
    <property type="nucleotide sequence ID" value="NZ_JALBUR010000002.1"/>
</dbReference>
<name>A0AB35TZK9_9FIRM</name>
<dbReference type="Pfam" id="PF01637">
    <property type="entry name" value="ATPase_2"/>
    <property type="match status" value="1"/>
</dbReference>
<dbReference type="SUPFAM" id="SSF46785">
    <property type="entry name" value="Winged helix' DNA-binding domain"/>
    <property type="match status" value="1"/>
</dbReference>
<dbReference type="InterPro" id="IPR011579">
    <property type="entry name" value="ATPase_dom"/>
</dbReference>
<evidence type="ECO:0000259" key="2">
    <source>
        <dbReference type="Pfam" id="PF03008"/>
    </source>
</evidence>
<dbReference type="Gene3D" id="3.40.50.300">
    <property type="entry name" value="P-loop containing nucleotide triphosphate hydrolases"/>
    <property type="match status" value="1"/>
</dbReference>
<dbReference type="InterPro" id="IPR004256">
    <property type="entry name" value="DUF234"/>
</dbReference>
<evidence type="ECO:0000313" key="3">
    <source>
        <dbReference type="EMBL" id="MDX8418733.1"/>
    </source>
</evidence>
<keyword evidence="4" id="KW-1185">Reference proteome</keyword>
<dbReference type="AlphaFoldDB" id="A0AB35TZK9"/>
<dbReference type="PANTHER" id="PTHR34704">
    <property type="entry name" value="ATPASE"/>
    <property type="match status" value="1"/>
</dbReference>
<feature type="domain" description="ATPase" evidence="1">
    <location>
        <begin position="2"/>
        <end position="197"/>
    </location>
</feature>
<dbReference type="PANTHER" id="PTHR34704:SF1">
    <property type="entry name" value="ATPASE"/>
    <property type="match status" value="1"/>
</dbReference>
<protein>
    <submittedName>
        <fullName evidence="3">ATP-binding protein</fullName>
    </submittedName>
</protein>
<dbReference type="InterPro" id="IPR027417">
    <property type="entry name" value="P-loop_NTPase"/>
</dbReference>
<dbReference type="Proteomes" id="UP001286174">
    <property type="component" value="Unassembled WGS sequence"/>
</dbReference>
<dbReference type="InterPro" id="IPR036390">
    <property type="entry name" value="WH_DNA-bd_sf"/>
</dbReference>
<dbReference type="SUPFAM" id="SSF52980">
    <property type="entry name" value="Restriction endonuclease-like"/>
    <property type="match status" value="1"/>
</dbReference>
<dbReference type="SUPFAM" id="SSF52540">
    <property type="entry name" value="P-loop containing nucleoside triphosphate hydrolases"/>
    <property type="match status" value="1"/>
</dbReference>
<accession>A0AB35TZK9</accession>
<proteinExistence type="predicted"/>
<keyword evidence="3" id="KW-0547">Nucleotide-binding</keyword>
<dbReference type="Pfam" id="PF03008">
    <property type="entry name" value="DUF234"/>
    <property type="match status" value="1"/>
</dbReference>